<sequence>MWDKGISSLRETAQFRIFPYVRLSGLDLAQMQERTDSPVQL</sequence>
<dbReference type="AlphaFoldDB" id="A0A256GHZ6"/>
<protein>
    <submittedName>
        <fullName evidence="1">Uncharacterized protein</fullName>
    </submittedName>
</protein>
<accession>A0A256GHZ6</accession>
<dbReference type="EMBL" id="NNRN01000053">
    <property type="protein sequence ID" value="OYR26784.1"/>
    <property type="molecule type" value="Genomic_DNA"/>
</dbReference>
<evidence type="ECO:0000313" key="1">
    <source>
        <dbReference type="EMBL" id="OYR26784.1"/>
    </source>
</evidence>
<organism evidence="1 2">
    <name type="scientific">Brucella lupini</name>
    <dbReference type="NCBI Taxonomy" id="255457"/>
    <lineage>
        <taxon>Bacteria</taxon>
        <taxon>Pseudomonadati</taxon>
        <taxon>Pseudomonadota</taxon>
        <taxon>Alphaproteobacteria</taxon>
        <taxon>Hyphomicrobiales</taxon>
        <taxon>Brucellaceae</taxon>
        <taxon>Brucella/Ochrobactrum group</taxon>
        <taxon>Brucella</taxon>
    </lineage>
</organism>
<gene>
    <name evidence="1" type="ORF">CES86_3136</name>
</gene>
<dbReference type="Proteomes" id="UP000216363">
    <property type="component" value="Unassembled WGS sequence"/>
</dbReference>
<comment type="caution">
    <text evidence="1">The sequence shown here is derived from an EMBL/GenBank/DDBJ whole genome shotgun (WGS) entry which is preliminary data.</text>
</comment>
<reference evidence="1 2" key="1">
    <citation type="submission" date="2017-07" db="EMBL/GenBank/DDBJ databases">
        <title>Draft genome of Ochrobactrum lupini type strain LUP21.</title>
        <authorList>
            <person name="Krzyzanowska D.M."/>
            <person name="Jafra S."/>
        </authorList>
    </citation>
    <scope>NUCLEOTIDE SEQUENCE [LARGE SCALE GENOMIC DNA]</scope>
    <source>
        <strain evidence="1 2">LUP21</strain>
    </source>
</reference>
<proteinExistence type="predicted"/>
<evidence type="ECO:0000313" key="2">
    <source>
        <dbReference type="Proteomes" id="UP000216363"/>
    </source>
</evidence>
<name>A0A256GHZ6_9HYPH</name>